<protein>
    <submittedName>
        <fullName evidence="1">Uncharacterized protein</fullName>
    </submittedName>
</protein>
<dbReference type="EMBL" id="JABSTQ010010272">
    <property type="protein sequence ID" value="KAG0422097.1"/>
    <property type="molecule type" value="Genomic_DNA"/>
</dbReference>
<sequence>MPSPPLASTNIGKKVRMRVPDARGSRIPLRTAFSSPFSGDLLTATPRDHDLDASAPPGSQPISDLPGTSWTEEEASAKNPMPLNGFLATPATHGQNQQVSLQPSFPNGYDSQCPECNRGTPSRSAPAFIAAPNPLVTFEVKTAAAQNSCYRRSAPIGGPTKRENPPAAHAESDSHHRQDTLGAYHPLLENAARVIESLTGALQTTVRPPPLTRPPVRIPIPTYRGYGDRVCATDFLEDLKKYQQAMGMSDHEILYSILPISFVDQAARWLRLPGSQLSSIEQFRKALRQEFLPANYERRMRRELEQRTQHPDESLWEFVRAMQELFVLAESSAPNAEQVERVIRQSLPTFAAYRRGSRFRDLNKLASEARQIQGGILAARAYRPPPPASAALEPRCAWNRGHC</sequence>
<comment type="caution">
    <text evidence="1">The sequence shown here is derived from an EMBL/GenBank/DDBJ whole genome shotgun (WGS) entry which is preliminary data.</text>
</comment>
<evidence type="ECO:0000313" key="1">
    <source>
        <dbReference type="EMBL" id="KAG0422097.1"/>
    </source>
</evidence>
<accession>A0AC60PNU6</accession>
<name>A0AC60PNU6_IXOPE</name>
<dbReference type="Proteomes" id="UP000805193">
    <property type="component" value="Unassembled WGS sequence"/>
</dbReference>
<organism evidence="1 2">
    <name type="scientific">Ixodes persulcatus</name>
    <name type="common">Taiga tick</name>
    <dbReference type="NCBI Taxonomy" id="34615"/>
    <lineage>
        <taxon>Eukaryota</taxon>
        <taxon>Metazoa</taxon>
        <taxon>Ecdysozoa</taxon>
        <taxon>Arthropoda</taxon>
        <taxon>Chelicerata</taxon>
        <taxon>Arachnida</taxon>
        <taxon>Acari</taxon>
        <taxon>Parasitiformes</taxon>
        <taxon>Ixodida</taxon>
        <taxon>Ixodoidea</taxon>
        <taxon>Ixodidae</taxon>
        <taxon>Ixodinae</taxon>
        <taxon>Ixodes</taxon>
    </lineage>
</organism>
<evidence type="ECO:0000313" key="2">
    <source>
        <dbReference type="Proteomes" id="UP000805193"/>
    </source>
</evidence>
<keyword evidence="2" id="KW-1185">Reference proteome</keyword>
<gene>
    <name evidence="1" type="ORF">HPB47_002058</name>
</gene>
<reference evidence="1 2" key="1">
    <citation type="journal article" date="2020" name="Cell">
        <title>Large-Scale Comparative Analyses of Tick Genomes Elucidate Their Genetic Diversity and Vector Capacities.</title>
        <authorList>
            <consortium name="Tick Genome and Microbiome Consortium (TIGMIC)"/>
            <person name="Jia N."/>
            <person name="Wang J."/>
            <person name="Shi W."/>
            <person name="Du L."/>
            <person name="Sun Y."/>
            <person name="Zhan W."/>
            <person name="Jiang J.F."/>
            <person name="Wang Q."/>
            <person name="Zhang B."/>
            <person name="Ji P."/>
            <person name="Bell-Sakyi L."/>
            <person name="Cui X.M."/>
            <person name="Yuan T.T."/>
            <person name="Jiang B.G."/>
            <person name="Yang W.F."/>
            <person name="Lam T.T."/>
            <person name="Chang Q.C."/>
            <person name="Ding S.J."/>
            <person name="Wang X.J."/>
            <person name="Zhu J.G."/>
            <person name="Ruan X.D."/>
            <person name="Zhao L."/>
            <person name="Wei J.T."/>
            <person name="Ye R.Z."/>
            <person name="Que T.C."/>
            <person name="Du C.H."/>
            <person name="Zhou Y.H."/>
            <person name="Cheng J.X."/>
            <person name="Dai P.F."/>
            <person name="Guo W.B."/>
            <person name="Han X.H."/>
            <person name="Huang E.J."/>
            <person name="Li L.F."/>
            <person name="Wei W."/>
            <person name="Gao Y.C."/>
            <person name="Liu J.Z."/>
            <person name="Shao H.Z."/>
            <person name="Wang X."/>
            <person name="Wang C.C."/>
            <person name="Yang T.C."/>
            <person name="Huo Q.B."/>
            <person name="Li W."/>
            <person name="Chen H.Y."/>
            <person name="Chen S.E."/>
            <person name="Zhou L.G."/>
            <person name="Ni X.B."/>
            <person name="Tian J.H."/>
            <person name="Sheng Y."/>
            <person name="Liu T."/>
            <person name="Pan Y.S."/>
            <person name="Xia L.Y."/>
            <person name="Li J."/>
            <person name="Zhao F."/>
            <person name="Cao W.C."/>
        </authorList>
    </citation>
    <scope>NUCLEOTIDE SEQUENCE [LARGE SCALE GENOMIC DNA]</scope>
    <source>
        <strain evidence="1">Iper-2018</strain>
    </source>
</reference>
<feature type="non-terminal residue" evidence="1">
    <location>
        <position position="403"/>
    </location>
</feature>
<proteinExistence type="predicted"/>